<dbReference type="GO" id="GO:0006508">
    <property type="term" value="P:proteolysis"/>
    <property type="evidence" value="ECO:0007669"/>
    <property type="project" value="InterPro"/>
</dbReference>
<accession>A0A2H3BDD0</accession>
<dbReference type="Proteomes" id="UP000218334">
    <property type="component" value="Unassembled WGS sequence"/>
</dbReference>
<reference evidence="4" key="1">
    <citation type="journal article" date="2017" name="Nat. Ecol. Evol.">
        <title>Genome expansion and lineage-specific genetic innovations in the forest pathogenic fungi Armillaria.</title>
        <authorList>
            <person name="Sipos G."/>
            <person name="Prasanna A.N."/>
            <person name="Walter M.C."/>
            <person name="O'Connor E."/>
            <person name="Balint B."/>
            <person name="Krizsan K."/>
            <person name="Kiss B."/>
            <person name="Hess J."/>
            <person name="Varga T."/>
            <person name="Slot J."/>
            <person name="Riley R."/>
            <person name="Boka B."/>
            <person name="Rigling D."/>
            <person name="Barry K."/>
            <person name="Lee J."/>
            <person name="Mihaltcheva S."/>
            <person name="LaButti K."/>
            <person name="Lipzen A."/>
            <person name="Waldron R."/>
            <person name="Moloney N.M."/>
            <person name="Sperisen C."/>
            <person name="Kredics L."/>
            <person name="Vagvoelgyi C."/>
            <person name="Patrignani A."/>
            <person name="Fitzpatrick D."/>
            <person name="Nagy I."/>
            <person name="Doyle S."/>
            <person name="Anderson J.B."/>
            <person name="Grigoriev I.V."/>
            <person name="Gueldener U."/>
            <person name="Muensterkoetter M."/>
            <person name="Nagy L.G."/>
        </authorList>
    </citation>
    <scope>NUCLEOTIDE SEQUENCE [LARGE SCALE GENOMIC DNA]</scope>
    <source>
        <strain evidence="4">28-4</strain>
    </source>
</reference>
<feature type="non-terminal residue" evidence="3">
    <location>
        <position position="1"/>
    </location>
</feature>
<dbReference type="GO" id="GO:0005737">
    <property type="term" value="C:cytoplasm"/>
    <property type="evidence" value="ECO:0007669"/>
    <property type="project" value="TreeGrafter"/>
</dbReference>
<dbReference type="Gene3D" id="3.40.50.12660">
    <property type="match status" value="1"/>
</dbReference>
<protein>
    <recommendedName>
        <fullName evidence="2">Peptidase C14 caspase domain-containing protein</fullName>
    </recommendedName>
</protein>
<dbReference type="PANTHER" id="PTHR48104:SF30">
    <property type="entry name" value="METACASPASE-1"/>
    <property type="match status" value="1"/>
</dbReference>
<dbReference type="Pfam" id="PF00656">
    <property type="entry name" value="Peptidase_C14"/>
    <property type="match status" value="1"/>
</dbReference>
<dbReference type="PANTHER" id="PTHR48104">
    <property type="entry name" value="METACASPASE-4"/>
    <property type="match status" value="1"/>
</dbReference>
<dbReference type="EMBL" id="KZ293448">
    <property type="protein sequence ID" value="PBK65042.1"/>
    <property type="molecule type" value="Genomic_DNA"/>
</dbReference>
<dbReference type="STRING" id="1076256.A0A2H3BDD0"/>
<keyword evidence="4" id="KW-1185">Reference proteome</keyword>
<proteinExistence type="inferred from homology"/>
<dbReference type="InterPro" id="IPR050452">
    <property type="entry name" value="Metacaspase"/>
</dbReference>
<dbReference type="InterPro" id="IPR011600">
    <property type="entry name" value="Pept_C14_caspase"/>
</dbReference>
<gene>
    <name evidence="3" type="ORF">ARMSODRAFT_892327</name>
</gene>
<sequence length="194" mass="21560">TGRKKALCIGINYVSRRGYGQVHGELSGCIKDAVQISSFLSEHWSSSSRGVKIKILRDDSRNADEIPTKNNIIKAMQWLVKGARPDDSLVFHYSGHGGQIRDQNGDEADGYDEVIFPADGDYIVDDDMHALMVKPLPPGCRLTVRFLQAVTANAYLTNSLLCKALFDVSFARTPGFFFTLTLHGTVLSFWKRFG</sequence>
<evidence type="ECO:0000256" key="1">
    <source>
        <dbReference type="ARBA" id="ARBA00009005"/>
    </source>
</evidence>
<evidence type="ECO:0000259" key="2">
    <source>
        <dbReference type="Pfam" id="PF00656"/>
    </source>
</evidence>
<dbReference type="AlphaFoldDB" id="A0A2H3BDD0"/>
<evidence type="ECO:0000313" key="4">
    <source>
        <dbReference type="Proteomes" id="UP000218334"/>
    </source>
</evidence>
<feature type="domain" description="Peptidase C14 caspase" evidence="2">
    <location>
        <begin position="3"/>
        <end position="150"/>
    </location>
</feature>
<dbReference type="GO" id="GO:0004197">
    <property type="term" value="F:cysteine-type endopeptidase activity"/>
    <property type="evidence" value="ECO:0007669"/>
    <property type="project" value="InterPro"/>
</dbReference>
<comment type="similarity">
    <text evidence="1">Belongs to the peptidase C14B family.</text>
</comment>
<evidence type="ECO:0000313" key="3">
    <source>
        <dbReference type="EMBL" id="PBK65042.1"/>
    </source>
</evidence>
<organism evidence="3 4">
    <name type="scientific">Armillaria solidipes</name>
    <dbReference type="NCBI Taxonomy" id="1076256"/>
    <lineage>
        <taxon>Eukaryota</taxon>
        <taxon>Fungi</taxon>
        <taxon>Dikarya</taxon>
        <taxon>Basidiomycota</taxon>
        <taxon>Agaricomycotina</taxon>
        <taxon>Agaricomycetes</taxon>
        <taxon>Agaricomycetidae</taxon>
        <taxon>Agaricales</taxon>
        <taxon>Marasmiineae</taxon>
        <taxon>Physalacriaceae</taxon>
        <taxon>Armillaria</taxon>
    </lineage>
</organism>
<name>A0A2H3BDD0_9AGAR</name>